<dbReference type="EMBL" id="JAUJYN010000033">
    <property type="protein sequence ID" value="KAK1257839.1"/>
    <property type="molecule type" value="Genomic_DNA"/>
</dbReference>
<evidence type="ECO:0000313" key="10">
    <source>
        <dbReference type="Proteomes" id="UP001179952"/>
    </source>
</evidence>
<dbReference type="EMBL" id="JAUJYN010000033">
    <property type="protein sequence ID" value="KAK1257734.1"/>
    <property type="molecule type" value="Genomic_DNA"/>
</dbReference>
<evidence type="ECO:0000313" key="2">
    <source>
        <dbReference type="EMBL" id="KAK1257734.1"/>
    </source>
</evidence>
<dbReference type="EMBL" id="JAUJYN010000033">
    <property type="protein sequence ID" value="KAK1257737.1"/>
    <property type="molecule type" value="Genomic_DNA"/>
</dbReference>
<sequence>MKNVAKCDTWCELQNPVNHRVFERKLRPRPIGSRARLPGRHAFRRSAASSPPDGGDRPGCGCWPSVPRGRSAETQGPLRVAARHCGGLRGRVPTSGVGCLARPRVTAGPRERTPPLPQRQCGSRPQVRRGHPLSLSISISGGEETYEDSPSNGERNGKSPA</sequence>
<reference evidence="8" key="1">
    <citation type="journal article" date="2023" name="Nat. Commun.">
        <title>Diploid and tetraploid genomes of Acorus and the evolution of monocots.</title>
        <authorList>
            <person name="Ma L."/>
            <person name="Liu K.W."/>
            <person name="Li Z."/>
            <person name="Hsiao Y.Y."/>
            <person name="Qi Y."/>
            <person name="Fu T."/>
            <person name="Tang G.D."/>
            <person name="Zhang D."/>
            <person name="Sun W.H."/>
            <person name="Liu D.K."/>
            <person name="Li Y."/>
            <person name="Chen G.Z."/>
            <person name="Liu X.D."/>
            <person name="Liao X.Y."/>
            <person name="Jiang Y.T."/>
            <person name="Yu X."/>
            <person name="Hao Y."/>
            <person name="Huang J."/>
            <person name="Zhao X.W."/>
            <person name="Ke S."/>
            <person name="Chen Y.Y."/>
            <person name="Wu W.L."/>
            <person name="Hsu J.L."/>
            <person name="Lin Y.F."/>
            <person name="Huang M.D."/>
            <person name="Li C.Y."/>
            <person name="Huang L."/>
            <person name="Wang Z.W."/>
            <person name="Zhao X."/>
            <person name="Zhong W.Y."/>
            <person name="Peng D.H."/>
            <person name="Ahmad S."/>
            <person name="Lan S."/>
            <person name="Zhang J.S."/>
            <person name="Tsai W.C."/>
            <person name="Van de Peer Y."/>
            <person name="Liu Z.J."/>
        </authorList>
    </citation>
    <scope>NUCLEOTIDE SEQUENCE</scope>
    <source>
        <strain evidence="8">SCP</strain>
    </source>
</reference>
<evidence type="ECO:0000313" key="8">
    <source>
        <dbReference type="EMBL" id="KAK1257839.1"/>
    </source>
</evidence>
<dbReference type="EMBL" id="JAUJYN010000033">
    <property type="protein sequence ID" value="KAK1257784.1"/>
    <property type="molecule type" value="Genomic_DNA"/>
</dbReference>
<feature type="region of interest" description="Disordered" evidence="1">
    <location>
        <begin position="92"/>
        <end position="161"/>
    </location>
</feature>
<protein>
    <submittedName>
        <fullName evidence="8">Uncharacterized protein</fullName>
    </submittedName>
</protein>
<evidence type="ECO:0000313" key="4">
    <source>
        <dbReference type="EMBL" id="KAK1257740.1"/>
    </source>
</evidence>
<feature type="region of interest" description="Disordered" evidence="1">
    <location>
        <begin position="31"/>
        <end position="75"/>
    </location>
</feature>
<keyword evidence="10" id="KW-1185">Reference proteome</keyword>
<dbReference type="EMBL" id="JAUJYN010000033">
    <property type="protein sequence ID" value="KAK1257817.1"/>
    <property type="molecule type" value="Genomic_DNA"/>
</dbReference>
<dbReference type="Proteomes" id="UP001179952">
    <property type="component" value="Unassembled WGS sequence"/>
</dbReference>
<reference evidence="8" key="2">
    <citation type="submission" date="2023-06" db="EMBL/GenBank/DDBJ databases">
        <authorList>
            <person name="Ma L."/>
            <person name="Liu K.-W."/>
            <person name="Li Z."/>
            <person name="Hsiao Y.-Y."/>
            <person name="Qi Y."/>
            <person name="Fu T."/>
            <person name="Tang G."/>
            <person name="Zhang D."/>
            <person name="Sun W.-H."/>
            <person name="Liu D.-K."/>
            <person name="Li Y."/>
            <person name="Chen G.-Z."/>
            <person name="Liu X.-D."/>
            <person name="Liao X.-Y."/>
            <person name="Jiang Y.-T."/>
            <person name="Yu X."/>
            <person name="Hao Y."/>
            <person name="Huang J."/>
            <person name="Zhao X.-W."/>
            <person name="Ke S."/>
            <person name="Chen Y.-Y."/>
            <person name="Wu W.-L."/>
            <person name="Hsu J.-L."/>
            <person name="Lin Y.-F."/>
            <person name="Huang M.-D."/>
            <person name="Li C.-Y."/>
            <person name="Huang L."/>
            <person name="Wang Z.-W."/>
            <person name="Zhao X."/>
            <person name="Zhong W.-Y."/>
            <person name="Peng D.-H."/>
            <person name="Ahmad S."/>
            <person name="Lan S."/>
            <person name="Zhang J.-S."/>
            <person name="Tsai W.-C."/>
            <person name="Van De Peer Y."/>
            <person name="Liu Z.-J."/>
        </authorList>
    </citation>
    <scope>NUCLEOTIDE SEQUENCE</scope>
    <source>
        <strain evidence="8">SCP</strain>
        <tissue evidence="8">Leaves</tissue>
    </source>
</reference>
<comment type="caution">
    <text evidence="8">The sequence shown here is derived from an EMBL/GenBank/DDBJ whole genome shotgun (WGS) entry which is preliminary data.</text>
</comment>
<dbReference type="EMBL" id="JAUJYN010000033">
    <property type="protein sequence ID" value="KAK1257834.1"/>
    <property type="molecule type" value="Genomic_DNA"/>
</dbReference>
<dbReference type="AlphaFoldDB" id="A0AAV9A0Q6"/>
<evidence type="ECO:0000313" key="5">
    <source>
        <dbReference type="EMBL" id="KAK1257784.1"/>
    </source>
</evidence>
<proteinExistence type="predicted"/>
<dbReference type="PANTHER" id="PTHR33220:SF5">
    <property type="entry name" value="RRNA INTRON-ENCODED HOMING ENDONUCLEASE"/>
    <property type="match status" value="1"/>
</dbReference>
<evidence type="ECO:0000256" key="1">
    <source>
        <dbReference type="SAM" id="MobiDB-lite"/>
    </source>
</evidence>
<dbReference type="EMBL" id="JAUJYN010000033">
    <property type="protein sequence ID" value="KAK1257740.1"/>
    <property type="molecule type" value="Genomic_DNA"/>
</dbReference>
<evidence type="ECO:0000313" key="6">
    <source>
        <dbReference type="EMBL" id="KAK1257817.1"/>
    </source>
</evidence>
<name>A0AAV9A0Q6_ACOGR</name>
<evidence type="ECO:0000313" key="3">
    <source>
        <dbReference type="EMBL" id="KAK1257737.1"/>
    </source>
</evidence>
<evidence type="ECO:0000313" key="7">
    <source>
        <dbReference type="EMBL" id="KAK1257834.1"/>
    </source>
</evidence>
<organism evidence="8 10">
    <name type="scientific">Acorus gramineus</name>
    <name type="common">Dwarf sweet flag</name>
    <dbReference type="NCBI Taxonomy" id="55184"/>
    <lineage>
        <taxon>Eukaryota</taxon>
        <taxon>Viridiplantae</taxon>
        <taxon>Streptophyta</taxon>
        <taxon>Embryophyta</taxon>
        <taxon>Tracheophyta</taxon>
        <taxon>Spermatophyta</taxon>
        <taxon>Magnoliopsida</taxon>
        <taxon>Liliopsida</taxon>
        <taxon>Acoraceae</taxon>
        <taxon>Acorus</taxon>
    </lineage>
</organism>
<evidence type="ECO:0000313" key="9">
    <source>
        <dbReference type="EMBL" id="KAK1258578.1"/>
    </source>
</evidence>
<dbReference type="EMBL" id="JAUJYN010000015">
    <property type="protein sequence ID" value="KAK1258578.1"/>
    <property type="molecule type" value="Genomic_DNA"/>
</dbReference>
<accession>A0AAV9A0Q6</accession>
<gene>
    <name evidence="9" type="ORF">QJS04_geneDACA020380</name>
    <name evidence="4" type="ORF">QJS04_geneDACA024470</name>
    <name evidence="3" type="ORF">QJS04_geneDACA024473</name>
    <name evidence="2" type="ORF">QJS04_geneDACA024476</name>
    <name evidence="7" type="ORF">QJS04_geneDACA024480</name>
    <name evidence="8" type="ORF">QJS04_geneDACA024485</name>
    <name evidence="5" type="ORF">QJS04_geneDACA024601</name>
    <name evidence="6" type="ORF">QJS04_geneDACA024608</name>
</gene>
<dbReference type="PANTHER" id="PTHR33220">
    <property type="entry name" value="BNAA09G04420D PROTEIN"/>
    <property type="match status" value="1"/>
</dbReference>